<dbReference type="Pfam" id="PF00672">
    <property type="entry name" value="HAMP"/>
    <property type="match status" value="1"/>
</dbReference>
<dbReference type="CDD" id="cd11386">
    <property type="entry name" value="MCP_signal"/>
    <property type="match status" value="1"/>
</dbReference>
<dbReference type="Proteomes" id="UP000182680">
    <property type="component" value="Unassembled WGS sequence"/>
</dbReference>
<keyword evidence="5 11" id="KW-1133">Transmembrane helix</keyword>
<feature type="coiled-coil region" evidence="10">
    <location>
        <begin position="360"/>
        <end position="411"/>
    </location>
</feature>
<dbReference type="SUPFAM" id="SSF58104">
    <property type="entry name" value="Methyl-accepting chemotaxis protein (MCP) signaling domain"/>
    <property type="match status" value="1"/>
</dbReference>
<feature type="domain" description="HAMP" evidence="13">
    <location>
        <begin position="322"/>
        <end position="375"/>
    </location>
</feature>
<dbReference type="FunFam" id="1.10.287.950:FF:000001">
    <property type="entry name" value="Methyl-accepting chemotaxis sensory transducer"/>
    <property type="match status" value="1"/>
</dbReference>
<evidence type="ECO:0000256" key="5">
    <source>
        <dbReference type="ARBA" id="ARBA00022989"/>
    </source>
</evidence>
<evidence type="ECO:0000313" key="14">
    <source>
        <dbReference type="EMBL" id="SFW17610.1"/>
    </source>
</evidence>
<dbReference type="PANTHER" id="PTHR32089:SF112">
    <property type="entry name" value="LYSOZYME-LIKE PROTEIN-RELATED"/>
    <property type="match status" value="1"/>
</dbReference>
<dbReference type="PANTHER" id="PTHR32089">
    <property type="entry name" value="METHYL-ACCEPTING CHEMOTAXIS PROTEIN MCPB"/>
    <property type="match status" value="1"/>
</dbReference>
<keyword evidence="4 11" id="KW-0812">Transmembrane</keyword>
<dbReference type="SMART" id="SM00283">
    <property type="entry name" value="MA"/>
    <property type="match status" value="1"/>
</dbReference>
<dbReference type="CDD" id="cd06225">
    <property type="entry name" value="HAMP"/>
    <property type="match status" value="1"/>
</dbReference>
<dbReference type="InterPro" id="IPR003660">
    <property type="entry name" value="HAMP_dom"/>
</dbReference>
<evidence type="ECO:0000256" key="7">
    <source>
        <dbReference type="ARBA" id="ARBA00023224"/>
    </source>
</evidence>
<dbReference type="AlphaFoldDB" id="A0AA94L159"/>
<dbReference type="Pfam" id="PF02743">
    <property type="entry name" value="dCache_1"/>
    <property type="match status" value="1"/>
</dbReference>
<dbReference type="EMBL" id="FPIW01000003">
    <property type="protein sequence ID" value="SFW17610.1"/>
    <property type="molecule type" value="Genomic_DNA"/>
</dbReference>
<name>A0AA94L159_DESDE</name>
<dbReference type="SMART" id="SM00304">
    <property type="entry name" value="HAMP"/>
    <property type="match status" value="1"/>
</dbReference>
<evidence type="ECO:0000256" key="10">
    <source>
        <dbReference type="SAM" id="Coils"/>
    </source>
</evidence>
<feature type="transmembrane region" description="Helical" evidence="11">
    <location>
        <begin position="304"/>
        <end position="321"/>
    </location>
</feature>
<dbReference type="PROSITE" id="PS50885">
    <property type="entry name" value="HAMP"/>
    <property type="match status" value="1"/>
</dbReference>
<evidence type="ECO:0000259" key="13">
    <source>
        <dbReference type="PROSITE" id="PS50885"/>
    </source>
</evidence>
<dbReference type="Gene3D" id="1.10.8.500">
    <property type="entry name" value="HAMP domain in histidine kinase"/>
    <property type="match status" value="1"/>
</dbReference>
<comment type="subcellular location">
    <subcellularLocation>
        <location evidence="1">Cell membrane</location>
        <topology evidence="1">Multi-pass membrane protein</topology>
    </subcellularLocation>
</comment>
<dbReference type="Pfam" id="PF00015">
    <property type="entry name" value="MCPsignal"/>
    <property type="match status" value="1"/>
</dbReference>
<evidence type="ECO:0000256" key="3">
    <source>
        <dbReference type="ARBA" id="ARBA00022500"/>
    </source>
</evidence>
<dbReference type="InterPro" id="IPR004089">
    <property type="entry name" value="MCPsignal_dom"/>
</dbReference>
<evidence type="ECO:0000256" key="2">
    <source>
        <dbReference type="ARBA" id="ARBA00022475"/>
    </source>
</evidence>
<dbReference type="RefSeq" id="WP_072311150.1">
    <property type="nucleotide sequence ID" value="NZ_FPIW01000003.1"/>
</dbReference>
<keyword evidence="10" id="KW-0175">Coiled coil</keyword>
<evidence type="ECO:0000256" key="4">
    <source>
        <dbReference type="ARBA" id="ARBA00022692"/>
    </source>
</evidence>
<dbReference type="CDD" id="cd18773">
    <property type="entry name" value="PDC1_HK_sensor"/>
    <property type="match status" value="1"/>
</dbReference>
<feature type="coiled-coil region" evidence="10">
    <location>
        <begin position="669"/>
        <end position="696"/>
    </location>
</feature>
<comment type="similarity">
    <text evidence="8">Belongs to the methyl-accepting chemotaxis (MCP) protein family.</text>
</comment>
<reference evidence="15" key="1">
    <citation type="submission" date="2016-11" db="EMBL/GenBank/DDBJ databases">
        <authorList>
            <person name="Jaros S."/>
            <person name="Januszkiewicz K."/>
            <person name="Wedrychowicz H."/>
        </authorList>
    </citation>
    <scope>NUCLEOTIDE SEQUENCE [LARGE SCALE GENOMIC DNA]</scope>
    <source>
        <strain evidence="15">DSM 7057</strain>
    </source>
</reference>
<protein>
    <submittedName>
        <fullName evidence="14">Methyl-accepting chemotaxis sensory transducer with Cache sensor</fullName>
    </submittedName>
</protein>
<dbReference type="Gene3D" id="3.30.450.20">
    <property type="entry name" value="PAS domain"/>
    <property type="match status" value="2"/>
</dbReference>
<comment type="caution">
    <text evidence="14">The sequence shown here is derived from an EMBL/GenBank/DDBJ whole genome shotgun (WGS) entry which is preliminary data.</text>
</comment>
<evidence type="ECO:0000256" key="9">
    <source>
        <dbReference type="PROSITE-ProRule" id="PRU00284"/>
    </source>
</evidence>
<dbReference type="GO" id="GO:0006935">
    <property type="term" value="P:chemotaxis"/>
    <property type="evidence" value="ECO:0007669"/>
    <property type="project" value="UniProtKB-KW"/>
</dbReference>
<dbReference type="CDD" id="cd12912">
    <property type="entry name" value="PDC2_MCP_like"/>
    <property type="match status" value="1"/>
</dbReference>
<feature type="domain" description="Methyl-accepting transducer" evidence="12">
    <location>
        <begin position="423"/>
        <end position="659"/>
    </location>
</feature>
<evidence type="ECO:0000259" key="12">
    <source>
        <dbReference type="PROSITE" id="PS50111"/>
    </source>
</evidence>
<dbReference type="GO" id="GO:0005886">
    <property type="term" value="C:plasma membrane"/>
    <property type="evidence" value="ECO:0007669"/>
    <property type="project" value="UniProtKB-SubCell"/>
</dbReference>
<dbReference type="InterPro" id="IPR033479">
    <property type="entry name" value="dCache_1"/>
</dbReference>
<evidence type="ECO:0000256" key="8">
    <source>
        <dbReference type="ARBA" id="ARBA00029447"/>
    </source>
</evidence>
<evidence type="ECO:0000313" key="15">
    <source>
        <dbReference type="Proteomes" id="UP000182680"/>
    </source>
</evidence>
<keyword evidence="6 11" id="KW-0472">Membrane</keyword>
<keyword evidence="3" id="KW-0145">Chemotaxis</keyword>
<sequence>MTIKVRVILGFLLTIAIMAGGTIPYVTSKMRNTAEESYLTASGEQLHLMGSYVEGFINEAERNLAFLAADELLIDGENTFPNYKNTSTENAYKRSALAPEAARAGQPLFRLAKANPSYVEVYVGYPDGSYGSSMADGPVPAGFDTSRRAWYVSRMNSGKAVGLSDSYLSISGELVAPVTHSLRDRNGVFRGVLGVDVSLNGLSEKFEAMNFGRTGYFLLVENTGRIICDPKDKELTGKIIGKDIQSPGLEHLFKTQSGIVLTRIKDIPVRANVLTTSLGWKIAVIQDESEIFAETNEAIRSVSIIYAVIALVMLAVAWYIVRSINRPLRLIVEAADKIAQGNLEAHLDARDFYGELAELRNSLLNMVHNLQNMIETANQKSAEAEEQTQRAQAATEQAEFARQQAESARRDGMLAAAGQLEEVVTIISSASNQLTARIGQSNHMSAESAARLSEAATAMNEMNSTVREVAGNASLASGMSDETRGNAENGAQIVRQALQSIDQVHKVSLVLKEDMNQLNEHAQAINRIMGVISDIADQTNLLALNAAIEAARAGDAGRGFAVVADEVRKLAEKTMASTQDVGNAINAIQESTAKSVSGMDKAVEEIETATGFASQSGDALRQIVSNVETTADQVRAIATASEEQSAASEEINQSIVQVNDMAGQTAQAMNEASSAVEELAQQANRLGDLIASMKQA</sequence>
<organism evidence="14 15">
    <name type="scientific">Desulfovibrio desulfuricans</name>
    <dbReference type="NCBI Taxonomy" id="876"/>
    <lineage>
        <taxon>Bacteria</taxon>
        <taxon>Pseudomonadati</taxon>
        <taxon>Thermodesulfobacteriota</taxon>
        <taxon>Desulfovibrionia</taxon>
        <taxon>Desulfovibrionales</taxon>
        <taxon>Desulfovibrionaceae</taxon>
        <taxon>Desulfovibrio</taxon>
    </lineage>
</organism>
<proteinExistence type="inferred from homology"/>
<dbReference type="PROSITE" id="PS50111">
    <property type="entry name" value="CHEMOTAXIS_TRANSDUC_2"/>
    <property type="match status" value="1"/>
</dbReference>
<evidence type="ECO:0000256" key="6">
    <source>
        <dbReference type="ARBA" id="ARBA00023136"/>
    </source>
</evidence>
<dbReference type="GO" id="GO:0007165">
    <property type="term" value="P:signal transduction"/>
    <property type="evidence" value="ECO:0007669"/>
    <property type="project" value="UniProtKB-KW"/>
</dbReference>
<keyword evidence="2" id="KW-1003">Cell membrane</keyword>
<evidence type="ECO:0000256" key="11">
    <source>
        <dbReference type="SAM" id="Phobius"/>
    </source>
</evidence>
<evidence type="ECO:0000256" key="1">
    <source>
        <dbReference type="ARBA" id="ARBA00004651"/>
    </source>
</evidence>
<accession>A0AA94L159</accession>
<gene>
    <name evidence="14" type="ORF">SAMN02910291_00264</name>
</gene>
<dbReference type="Gene3D" id="1.10.287.950">
    <property type="entry name" value="Methyl-accepting chemotaxis protein"/>
    <property type="match status" value="1"/>
</dbReference>
<keyword evidence="7 9" id="KW-0807">Transducer</keyword>